<dbReference type="RefSeq" id="WP_190265583.1">
    <property type="nucleotide sequence ID" value="NZ_BAABAD010000003.1"/>
</dbReference>
<name>A0ABR7W6E7_9ACTN</name>
<keyword evidence="3" id="KW-1185">Reference proteome</keyword>
<dbReference type="EMBL" id="JACWMS010000001">
    <property type="protein sequence ID" value="MBD1318401.1"/>
    <property type="molecule type" value="Genomic_DNA"/>
</dbReference>
<evidence type="ECO:0000313" key="3">
    <source>
        <dbReference type="Proteomes" id="UP000602395"/>
    </source>
</evidence>
<protein>
    <submittedName>
        <fullName evidence="2">Zinc-ribbon domain-containing protein</fullName>
    </submittedName>
</protein>
<sequence>MIIFGGRQTSALLAVLYFHCAFCRAHAAQRLFRTRTWFTLFFLPIFPMGHGAYSIHCAYCGNACGVSRENADRFVADAHAQPQMAGPVPSAQTQH</sequence>
<dbReference type="Pfam" id="PF17032">
    <property type="entry name" value="Zn_ribbon_15"/>
    <property type="match status" value="1"/>
</dbReference>
<feature type="domain" description="Zinc-ribbon 15" evidence="1">
    <location>
        <begin position="19"/>
        <end position="68"/>
    </location>
</feature>
<evidence type="ECO:0000313" key="2">
    <source>
        <dbReference type="EMBL" id="MBD1318401.1"/>
    </source>
</evidence>
<dbReference type="Proteomes" id="UP000602395">
    <property type="component" value="Unassembled WGS sequence"/>
</dbReference>
<organism evidence="2 3">
    <name type="scientific">Gordonia hankookensis</name>
    <dbReference type="NCBI Taxonomy" id="589403"/>
    <lineage>
        <taxon>Bacteria</taxon>
        <taxon>Bacillati</taxon>
        <taxon>Actinomycetota</taxon>
        <taxon>Actinomycetes</taxon>
        <taxon>Mycobacteriales</taxon>
        <taxon>Gordoniaceae</taxon>
        <taxon>Gordonia</taxon>
    </lineage>
</organism>
<accession>A0ABR7W6E7</accession>
<reference evidence="2 3" key="1">
    <citation type="submission" date="2020-09" db="EMBL/GenBank/DDBJ databases">
        <title>Novel species in genus Gordonia.</title>
        <authorList>
            <person name="Zhang G."/>
        </authorList>
    </citation>
    <scope>NUCLEOTIDE SEQUENCE [LARGE SCALE GENOMIC DNA]</scope>
    <source>
        <strain evidence="2 3">ON-33</strain>
    </source>
</reference>
<gene>
    <name evidence="2" type="ORF">IDF66_02290</name>
</gene>
<proteinExistence type="predicted"/>
<evidence type="ECO:0000259" key="1">
    <source>
        <dbReference type="Pfam" id="PF17032"/>
    </source>
</evidence>
<comment type="caution">
    <text evidence="2">The sequence shown here is derived from an EMBL/GenBank/DDBJ whole genome shotgun (WGS) entry which is preliminary data.</text>
</comment>
<dbReference type="InterPro" id="IPR031493">
    <property type="entry name" value="Zinc_ribbon_15"/>
</dbReference>